<feature type="transmembrane region" description="Helical" evidence="5">
    <location>
        <begin position="86"/>
        <end position="106"/>
    </location>
</feature>
<evidence type="ECO:0000313" key="7">
    <source>
        <dbReference type="EMBL" id="SJZ87345.1"/>
    </source>
</evidence>
<proteinExistence type="predicted"/>
<dbReference type="SUPFAM" id="SSF103473">
    <property type="entry name" value="MFS general substrate transporter"/>
    <property type="match status" value="1"/>
</dbReference>
<dbReference type="OrthoDB" id="9776171at2"/>
<keyword evidence="3 5" id="KW-1133">Transmembrane helix</keyword>
<dbReference type="GO" id="GO:0005886">
    <property type="term" value="C:plasma membrane"/>
    <property type="evidence" value="ECO:0007669"/>
    <property type="project" value="UniProtKB-SubCell"/>
</dbReference>
<evidence type="ECO:0000256" key="5">
    <source>
        <dbReference type="SAM" id="Phobius"/>
    </source>
</evidence>
<organism evidence="7 8">
    <name type="scientific">Marinactinospora thermotolerans DSM 45154</name>
    <dbReference type="NCBI Taxonomy" id="1122192"/>
    <lineage>
        <taxon>Bacteria</taxon>
        <taxon>Bacillati</taxon>
        <taxon>Actinomycetota</taxon>
        <taxon>Actinomycetes</taxon>
        <taxon>Streptosporangiales</taxon>
        <taxon>Nocardiopsidaceae</taxon>
        <taxon>Marinactinospora</taxon>
    </lineage>
</organism>
<dbReference type="GO" id="GO:0022857">
    <property type="term" value="F:transmembrane transporter activity"/>
    <property type="evidence" value="ECO:0007669"/>
    <property type="project" value="InterPro"/>
</dbReference>
<keyword evidence="4 5" id="KW-0472">Membrane</keyword>
<evidence type="ECO:0000256" key="3">
    <source>
        <dbReference type="ARBA" id="ARBA00022989"/>
    </source>
</evidence>
<dbReference type="InterPro" id="IPR011701">
    <property type="entry name" value="MFS"/>
</dbReference>
<keyword evidence="2 5" id="KW-0812">Transmembrane</keyword>
<comment type="subcellular location">
    <subcellularLocation>
        <location evidence="1">Cell membrane</location>
        <topology evidence="1">Multi-pass membrane protein</topology>
    </subcellularLocation>
</comment>
<evidence type="ECO:0000256" key="1">
    <source>
        <dbReference type="ARBA" id="ARBA00004651"/>
    </source>
</evidence>
<dbReference type="STRING" id="1122192.SAMN02745673_01660"/>
<dbReference type="EMBL" id="FUWS01000004">
    <property type="protein sequence ID" value="SJZ87345.1"/>
    <property type="molecule type" value="Genomic_DNA"/>
</dbReference>
<feature type="transmembrane region" description="Helical" evidence="5">
    <location>
        <begin position="112"/>
        <end position="133"/>
    </location>
</feature>
<evidence type="ECO:0000259" key="6">
    <source>
        <dbReference type="PROSITE" id="PS50850"/>
    </source>
</evidence>
<feature type="transmembrane region" description="Helical" evidence="5">
    <location>
        <begin position="299"/>
        <end position="319"/>
    </location>
</feature>
<dbReference type="Gene3D" id="1.20.1250.20">
    <property type="entry name" value="MFS general substrate transporter like domains"/>
    <property type="match status" value="1"/>
</dbReference>
<dbReference type="PANTHER" id="PTHR23534">
    <property type="entry name" value="MFS PERMEASE"/>
    <property type="match status" value="1"/>
</dbReference>
<dbReference type="PROSITE" id="PS50850">
    <property type="entry name" value="MFS"/>
    <property type="match status" value="1"/>
</dbReference>
<keyword evidence="8" id="KW-1185">Reference proteome</keyword>
<feature type="transmembrane region" description="Helical" evidence="5">
    <location>
        <begin position="53"/>
        <end position="74"/>
    </location>
</feature>
<dbReference type="InterPro" id="IPR020846">
    <property type="entry name" value="MFS_dom"/>
</dbReference>
<feature type="transmembrane region" description="Helical" evidence="5">
    <location>
        <begin position="183"/>
        <end position="201"/>
    </location>
</feature>
<evidence type="ECO:0000256" key="2">
    <source>
        <dbReference type="ARBA" id="ARBA00022692"/>
    </source>
</evidence>
<protein>
    <submittedName>
        <fullName evidence="7">Predicted arabinose efflux permease, MFS family</fullName>
    </submittedName>
</protein>
<dbReference type="Pfam" id="PF07690">
    <property type="entry name" value="MFS_1"/>
    <property type="match status" value="1"/>
</dbReference>
<evidence type="ECO:0000313" key="8">
    <source>
        <dbReference type="Proteomes" id="UP000190637"/>
    </source>
</evidence>
<feature type="transmembrane region" description="Helical" evidence="5">
    <location>
        <begin position="145"/>
        <end position="163"/>
    </location>
</feature>
<dbReference type="Proteomes" id="UP000190637">
    <property type="component" value="Unassembled WGS sequence"/>
</dbReference>
<feature type="domain" description="Major facilitator superfamily (MFS) profile" evidence="6">
    <location>
        <begin position="19"/>
        <end position="411"/>
    </location>
</feature>
<dbReference type="RefSeq" id="WP_078761048.1">
    <property type="nucleotide sequence ID" value="NZ_FUWS01000004.1"/>
</dbReference>
<name>A0A1T4P6Y8_9ACTN</name>
<dbReference type="InterPro" id="IPR036259">
    <property type="entry name" value="MFS_trans_sf"/>
</dbReference>
<gene>
    <name evidence="7" type="ORF">SAMN02745673_01660</name>
</gene>
<sequence>MTATTTPDTVRIARLQRRIVWALSAGQVLGGIGTGATISLGPLLIVVTAGSEGLSGLAATTGTLGAAVLAIPLARLAQSRGRRVSLTTGAILAALGGLLVIASAGLMSLPLLLVGLTLMGAAQALNLQARFAAADLAADRTRGRDLSLVVWSTTIGVVLGPNLFEPGEALGAWLGLPEMSGGFAISMAAQLVGIVLFLVFLRPDPLLTAAALATRGDDPVAPRPTGALRTLRHNRLALRAVVTIALSHAVMVSLMSMTSVHMTGHGSAMAIVGLTISLHMAGMYALAPVFGWLTDRWGARAVILGGQGLSALALVAGVLGSDSEAGVMSALILLGLGWSASTVAGSTLVTESVAPAERPRVQGASDTLMNLAGAIGSAAAGPVLAVIAFHGLAAVLLVPVAIVVVMQLRRAD</sequence>
<feature type="transmembrane region" description="Helical" evidence="5">
    <location>
        <begin position="268"/>
        <end position="287"/>
    </location>
</feature>
<accession>A0A1T4P6Y8</accession>
<feature type="transmembrane region" description="Helical" evidence="5">
    <location>
        <begin position="236"/>
        <end position="256"/>
    </location>
</feature>
<dbReference type="AlphaFoldDB" id="A0A1T4P6Y8"/>
<reference evidence="7 8" key="1">
    <citation type="submission" date="2017-02" db="EMBL/GenBank/DDBJ databases">
        <authorList>
            <person name="Peterson S.W."/>
        </authorList>
    </citation>
    <scope>NUCLEOTIDE SEQUENCE [LARGE SCALE GENOMIC DNA]</scope>
    <source>
        <strain evidence="7 8">DSM 45154</strain>
    </source>
</reference>
<evidence type="ECO:0000256" key="4">
    <source>
        <dbReference type="ARBA" id="ARBA00023136"/>
    </source>
</evidence>
<feature type="transmembrane region" description="Helical" evidence="5">
    <location>
        <begin position="20"/>
        <end position="47"/>
    </location>
</feature>
<feature type="transmembrane region" description="Helical" evidence="5">
    <location>
        <begin position="387"/>
        <end position="408"/>
    </location>
</feature>
<dbReference type="PANTHER" id="PTHR23534:SF1">
    <property type="entry name" value="MAJOR FACILITATOR SUPERFAMILY PROTEIN"/>
    <property type="match status" value="1"/>
</dbReference>